<keyword evidence="1" id="KW-0732">Signal</keyword>
<dbReference type="CDD" id="cd15482">
    <property type="entry name" value="Sialidase_non-viral"/>
    <property type="match status" value="1"/>
</dbReference>
<name>A0A1H7YHZ3_STIAU</name>
<dbReference type="EMBL" id="FOAP01000017">
    <property type="protein sequence ID" value="SEM45852.1"/>
    <property type="molecule type" value="Genomic_DNA"/>
</dbReference>
<dbReference type="InterPro" id="IPR036278">
    <property type="entry name" value="Sialidase_sf"/>
</dbReference>
<sequence length="378" mass="40748">MIPMDTRFPIHVTLLGCLLFTASLHAAEPVTPLAQPGLEVVLTNTTHQIMAVAPSGTAYALKMDESTSRLYASTDGAQTWSFKARHPLGGSFRVMSALADGTLLANTSRDGLQYLSRSADGGATWSEVLSLGDFRMLTPHNIAELDGTVYFLEYQSFTTQDTPIRLHASKDRGLTWEVRQTFTGHRHGHGLTADPAHHALWAFFGDTPQKAGTFRSVDAGNSWVRVLGGQEGCVVDAVPLSDGSLLFGQDITYLPQRPHIAQLSPDGTYAALVQLTGPAYSTYALKAGGFVAGIAREPGGDIYPPSEVSAHVWGSLDGVEWRELRSYPRLDPNANVRADVYFELPSGLLILQLANVQGFGPGGRGYQLVRLKQTGVAP</sequence>
<feature type="signal peptide" evidence="1">
    <location>
        <begin position="1"/>
        <end position="26"/>
    </location>
</feature>
<evidence type="ECO:0000313" key="3">
    <source>
        <dbReference type="Proteomes" id="UP000182719"/>
    </source>
</evidence>
<proteinExistence type="predicted"/>
<protein>
    <recommendedName>
        <fullName evidence="4">BNR/Asp-box repeat domain protein</fullName>
    </recommendedName>
</protein>
<gene>
    <name evidence="2" type="ORF">SAMN05444354_11737</name>
</gene>
<evidence type="ECO:0000256" key="1">
    <source>
        <dbReference type="SAM" id="SignalP"/>
    </source>
</evidence>
<dbReference type="Gene3D" id="2.120.10.10">
    <property type="match status" value="1"/>
</dbReference>
<reference evidence="3" key="1">
    <citation type="submission" date="2016-10" db="EMBL/GenBank/DDBJ databases">
        <authorList>
            <person name="Varghese N."/>
            <person name="Submissions S."/>
        </authorList>
    </citation>
    <scope>NUCLEOTIDE SEQUENCE [LARGE SCALE GENOMIC DNA]</scope>
    <source>
        <strain evidence="3">DSM 17044</strain>
    </source>
</reference>
<evidence type="ECO:0008006" key="4">
    <source>
        <dbReference type="Google" id="ProtNLM"/>
    </source>
</evidence>
<dbReference type="Gene3D" id="2.130.10.10">
    <property type="entry name" value="YVTN repeat-like/Quinoprotein amine dehydrogenase"/>
    <property type="match status" value="1"/>
</dbReference>
<feature type="chain" id="PRO_5010347329" description="BNR/Asp-box repeat domain protein" evidence="1">
    <location>
        <begin position="27"/>
        <end position="378"/>
    </location>
</feature>
<dbReference type="InterPro" id="IPR015943">
    <property type="entry name" value="WD40/YVTN_repeat-like_dom_sf"/>
</dbReference>
<dbReference type="Proteomes" id="UP000182719">
    <property type="component" value="Unassembled WGS sequence"/>
</dbReference>
<dbReference type="SUPFAM" id="SSF50939">
    <property type="entry name" value="Sialidases"/>
    <property type="match status" value="1"/>
</dbReference>
<evidence type="ECO:0000313" key="2">
    <source>
        <dbReference type="EMBL" id="SEM45852.1"/>
    </source>
</evidence>
<dbReference type="AlphaFoldDB" id="A0A1H7YHZ3"/>
<organism evidence="2 3">
    <name type="scientific">Stigmatella aurantiaca</name>
    <dbReference type="NCBI Taxonomy" id="41"/>
    <lineage>
        <taxon>Bacteria</taxon>
        <taxon>Pseudomonadati</taxon>
        <taxon>Myxococcota</taxon>
        <taxon>Myxococcia</taxon>
        <taxon>Myxococcales</taxon>
        <taxon>Cystobacterineae</taxon>
        <taxon>Archangiaceae</taxon>
        <taxon>Stigmatella</taxon>
    </lineage>
</organism>
<keyword evidence="3" id="KW-1185">Reference proteome</keyword>
<accession>A0A1H7YHZ3</accession>